<sequence length="175" mass="18742">MPNIKSAEKRVSVSATKKLQNQKIRSQMMTAVKKFNAAISDGDVELAKQLLPIASSKIDNAATKKVISKNAANRKKGQIAKTLSQLEKGVIVVKVDAKTLKQAEQKAAAARKAEEAQAIKAQRNEAKKAKEAAKAPAPAKKTSKKTETKSETPAAPKKRTTKKAAAPAETTDEIQ</sequence>
<keyword evidence="5 8" id="KW-0689">Ribosomal protein</keyword>
<accession>A0A9D1MVY6</accession>
<gene>
    <name evidence="8 10" type="primary">rpsT</name>
    <name evidence="10" type="ORF">IAC72_00335</name>
</gene>
<evidence type="ECO:0000256" key="1">
    <source>
        <dbReference type="ARBA" id="ARBA00003134"/>
    </source>
</evidence>
<protein>
    <recommendedName>
        <fullName evidence="7 8">Small ribosomal subunit protein bS20</fullName>
    </recommendedName>
</protein>
<proteinExistence type="inferred from homology"/>
<dbReference type="SUPFAM" id="SSF46992">
    <property type="entry name" value="Ribosomal protein S20"/>
    <property type="match status" value="1"/>
</dbReference>
<dbReference type="AlphaFoldDB" id="A0A9D1MVY6"/>
<comment type="function">
    <text evidence="1 8">Binds directly to 16S ribosomal RNA.</text>
</comment>
<evidence type="ECO:0000256" key="8">
    <source>
        <dbReference type="HAMAP-Rule" id="MF_00500"/>
    </source>
</evidence>
<evidence type="ECO:0000256" key="5">
    <source>
        <dbReference type="ARBA" id="ARBA00022980"/>
    </source>
</evidence>
<dbReference type="GO" id="GO:0006412">
    <property type="term" value="P:translation"/>
    <property type="evidence" value="ECO:0007669"/>
    <property type="project" value="UniProtKB-UniRule"/>
</dbReference>
<dbReference type="PANTHER" id="PTHR33398:SF1">
    <property type="entry name" value="SMALL RIBOSOMAL SUBUNIT PROTEIN BS20C"/>
    <property type="match status" value="1"/>
</dbReference>
<dbReference type="GO" id="GO:0015935">
    <property type="term" value="C:small ribosomal subunit"/>
    <property type="evidence" value="ECO:0007669"/>
    <property type="project" value="TreeGrafter"/>
</dbReference>
<evidence type="ECO:0000256" key="4">
    <source>
        <dbReference type="ARBA" id="ARBA00022884"/>
    </source>
</evidence>
<feature type="region of interest" description="Disordered" evidence="9">
    <location>
        <begin position="106"/>
        <end position="175"/>
    </location>
</feature>
<dbReference type="InterPro" id="IPR002583">
    <property type="entry name" value="Ribosomal_bS20"/>
</dbReference>
<dbReference type="GO" id="GO:0003735">
    <property type="term" value="F:structural constituent of ribosome"/>
    <property type="evidence" value="ECO:0007669"/>
    <property type="project" value="InterPro"/>
</dbReference>
<dbReference type="EMBL" id="DVOC01000009">
    <property type="protein sequence ID" value="HIU90448.1"/>
    <property type="molecule type" value="Genomic_DNA"/>
</dbReference>
<evidence type="ECO:0000256" key="2">
    <source>
        <dbReference type="ARBA" id="ARBA00007634"/>
    </source>
</evidence>
<evidence type="ECO:0000256" key="6">
    <source>
        <dbReference type="ARBA" id="ARBA00023274"/>
    </source>
</evidence>
<comment type="similarity">
    <text evidence="2 8">Belongs to the bacterial ribosomal protein bS20 family.</text>
</comment>
<comment type="caution">
    <text evidence="10">The sequence shown here is derived from an EMBL/GenBank/DDBJ whole genome shotgun (WGS) entry which is preliminary data.</text>
</comment>
<feature type="compositionally biased region" description="Basic and acidic residues" evidence="9">
    <location>
        <begin position="111"/>
        <end position="133"/>
    </location>
</feature>
<keyword evidence="3 8" id="KW-0699">rRNA-binding</keyword>
<evidence type="ECO:0000256" key="3">
    <source>
        <dbReference type="ARBA" id="ARBA00022730"/>
    </source>
</evidence>
<dbReference type="PANTHER" id="PTHR33398">
    <property type="entry name" value="30S RIBOSOMAL PROTEIN S20"/>
    <property type="match status" value="1"/>
</dbReference>
<reference evidence="10" key="2">
    <citation type="journal article" date="2021" name="PeerJ">
        <title>Extensive microbial diversity within the chicken gut microbiome revealed by metagenomics and culture.</title>
        <authorList>
            <person name="Gilroy R."/>
            <person name="Ravi A."/>
            <person name="Getino M."/>
            <person name="Pursley I."/>
            <person name="Horton D.L."/>
            <person name="Alikhan N.F."/>
            <person name="Baker D."/>
            <person name="Gharbi K."/>
            <person name="Hall N."/>
            <person name="Watson M."/>
            <person name="Adriaenssens E.M."/>
            <person name="Foster-Nyarko E."/>
            <person name="Jarju S."/>
            <person name="Secka A."/>
            <person name="Antonio M."/>
            <person name="Oren A."/>
            <person name="Chaudhuri R.R."/>
            <person name="La Ragione R."/>
            <person name="Hildebrand F."/>
            <person name="Pallen M.J."/>
        </authorList>
    </citation>
    <scope>NUCLEOTIDE SEQUENCE</scope>
    <source>
        <strain evidence="10">ChiHjej12B11-7776</strain>
    </source>
</reference>
<keyword evidence="4 8" id="KW-0694">RNA-binding</keyword>
<evidence type="ECO:0000313" key="10">
    <source>
        <dbReference type="EMBL" id="HIU90448.1"/>
    </source>
</evidence>
<organism evidence="10 11">
    <name type="scientific">Candidatus Fimimonas merdipullorum</name>
    <dbReference type="NCBI Taxonomy" id="2840822"/>
    <lineage>
        <taxon>Bacteria</taxon>
        <taxon>Pseudomonadati</taxon>
        <taxon>Myxococcota</taxon>
        <taxon>Myxococcia</taxon>
        <taxon>Myxococcales</taxon>
        <taxon>Cystobacterineae</taxon>
        <taxon>Myxococcaceae</taxon>
        <taxon>Myxococcaceae incertae sedis</taxon>
        <taxon>Candidatus Fimimonas</taxon>
    </lineage>
</organism>
<dbReference type="GO" id="GO:0070181">
    <property type="term" value="F:small ribosomal subunit rRNA binding"/>
    <property type="evidence" value="ECO:0007669"/>
    <property type="project" value="TreeGrafter"/>
</dbReference>
<keyword evidence="6 8" id="KW-0687">Ribonucleoprotein</keyword>
<dbReference type="Proteomes" id="UP000886852">
    <property type="component" value="Unassembled WGS sequence"/>
</dbReference>
<dbReference type="InterPro" id="IPR036510">
    <property type="entry name" value="Ribosomal_bS20_sf"/>
</dbReference>
<evidence type="ECO:0000256" key="7">
    <source>
        <dbReference type="ARBA" id="ARBA00035136"/>
    </source>
</evidence>
<name>A0A9D1MVY6_9BACT</name>
<dbReference type="HAMAP" id="MF_00500">
    <property type="entry name" value="Ribosomal_bS20"/>
    <property type="match status" value="1"/>
</dbReference>
<dbReference type="Pfam" id="PF01649">
    <property type="entry name" value="Ribosomal_S20p"/>
    <property type="match status" value="1"/>
</dbReference>
<reference evidence="10" key="1">
    <citation type="submission" date="2020-10" db="EMBL/GenBank/DDBJ databases">
        <authorList>
            <person name="Gilroy R."/>
        </authorList>
    </citation>
    <scope>NUCLEOTIDE SEQUENCE</scope>
    <source>
        <strain evidence="10">ChiHjej12B11-7776</strain>
    </source>
</reference>
<evidence type="ECO:0000313" key="11">
    <source>
        <dbReference type="Proteomes" id="UP000886852"/>
    </source>
</evidence>
<evidence type="ECO:0000256" key="9">
    <source>
        <dbReference type="SAM" id="MobiDB-lite"/>
    </source>
</evidence>
<dbReference type="GO" id="GO:0005829">
    <property type="term" value="C:cytosol"/>
    <property type="evidence" value="ECO:0007669"/>
    <property type="project" value="TreeGrafter"/>
</dbReference>
<dbReference type="NCBIfam" id="TIGR00029">
    <property type="entry name" value="S20"/>
    <property type="match status" value="1"/>
</dbReference>
<dbReference type="Gene3D" id="1.20.58.110">
    <property type="entry name" value="Ribosomal protein S20"/>
    <property type="match status" value="1"/>
</dbReference>